<dbReference type="AlphaFoldDB" id="F3ZRG9"/>
<dbReference type="InterPro" id="IPR027417">
    <property type="entry name" value="P-loop_NTPase"/>
</dbReference>
<dbReference type="GO" id="GO:0016301">
    <property type="term" value="F:kinase activity"/>
    <property type="evidence" value="ECO:0007669"/>
    <property type="project" value="UniProtKB-KW"/>
</dbReference>
<proteinExistence type="predicted"/>
<dbReference type="Gene3D" id="3.30.54.20">
    <property type="match status" value="1"/>
</dbReference>
<dbReference type="InterPro" id="IPR003593">
    <property type="entry name" value="AAA+_ATPase"/>
</dbReference>
<reference evidence="2 3" key="1">
    <citation type="journal article" date="2011" name="Stand. Genomic Sci.">
        <title>Non-contiguous finished genome sequence of Bacteroides coprosuis type strain (PC139).</title>
        <authorList>
            <person name="Land M."/>
            <person name="Held B."/>
            <person name="Gronow S."/>
            <person name="Abt B."/>
            <person name="Lucas S."/>
            <person name="Del Rio T.G."/>
            <person name="Nolan M."/>
            <person name="Tice H."/>
            <person name="Cheng J.F."/>
            <person name="Pitluck S."/>
            <person name="Liolios K."/>
            <person name="Pagani I."/>
            <person name="Ivanova N."/>
            <person name="Mavromatis K."/>
            <person name="Mikhailova N."/>
            <person name="Pati A."/>
            <person name="Tapia R."/>
            <person name="Han C."/>
            <person name="Goodwin L."/>
            <person name="Chen A."/>
            <person name="Palaniappan K."/>
            <person name="Hauser L."/>
            <person name="Brambilla E.M."/>
            <person name="Rohde M."/>
            <person name="Goker M."/>
            <person name="Detter J.C."/>
            <person name="Woyke T."/>
            <person name="Bristow J."/>
            <person name="Eisen J.A."/>
            <person name="Markowitz V."/>
            <person name="Hugenholtz P."/>
            <person name="Kyrpides N.C."/>
            <person name="Klenk H.P."/>
            <person name="Lapidus A."/>
        </authorList>
    </citation>
    <scope>NUCLEOTIDE SEQUENCE [LARGE SCALE GENOMIC DNA]</scope>
    <source>
        <strain evidence="2 3">DSM 18011</strain>
    </source>
</reference>
<dbReference type="InterPro" id="IPR018163">
    <property type="entry name" value="Thr/Ala-tRNA-synth_IIc_edit"/>
</dbReference>
<feature type="domain" description="AAA+ ATPase" evidence="1">
    <location>
        <begin position="291"/>
        <end position="452"/>
    </location>
</feature>
<dbReference type="InterPro" id="IPR006083">
    <property type="entry name" value="PRK/URK"/>
</dbReference>
<keyword evidence="2" id="KW-0418">Kinase</keyword>
<keyword evidence="3" id="KW-1185">Reference proteome</keyword>
<dbReference type="PANTHER" id="PTHR10285">
    <property type="entry name" value="URIDINE KINASE"/>
    <property type="match status" value="1"/>
</dbReference>
<dbReference type="SUPFAM" id="SSF52540">
    <property type="entry name" value="P-loop containing nucleoside triphosphate hydrolases"/>
    <property type="match status" value="1"/>
</dbReference>
<dbReference type="HOGENOM" id="CLU_023775_1_0_10"/>
<sequence length="557" mass="64727">MKQSVQIYCKNNNIYRDFPIGSTLLEIYKGFKLDFKHQVVSAKVNNRIEGLRYKVYNNKDVEFLDVRDSSAMRTYVRSLCFVLYKAARELFPSSKLYVEHPVSKGYFCNLEIGREITLEDIDLLKKRMQEIIDADIPYYRKECRTKDAMKLFAEEGMTDKVRLLETSGSIYTYYYELGGTIDYYYGNLLPSSGFINVFDIMKYYDGILLRIPNKNNPEEVDELIKQEKMLDVFKEHIQWHEIMGVRTVGDMNLACKRGHATDLINVAEALQEKKISQIADDIYNRGSNGKRIKLILISGPSSSGKTTFSKRLTIQLMTNGLKPVSISLDNYFVEREDTPKDENGDYDYESLYALDLKLFEEQLQALLRGEEVKLPTFNFSTGKKEYNGNTLKLNQNSVLILEGIHALNPELTAHIPRENKYMVYVSALTTIAIDDHNWIPTTDNRLIRRIIRDHNYRDYSAEETIGRWQSVRSGEDKWIFPFQENADVMFNSALLFELAVLRQYAEPILMCVPRNDPAYSEAYRLLKFLKFFHPIQDKEIPPTSLLREFLGGSSFDY</sequence>
<dbReference type="Gene3D" id="3.40.50.300">
    <property type="entry name" value="P-loop containing nucleotide triphosphate hydrolases"/>
    <property type="match status" value="1"/>
</dbReference>
<dbReference type="STRING" id="679937.Bcop_0476"/>
<protein>
    <submittedName>
        <fullName evidence="2">Phosphoribulokinase/uridine kinase</fullName>
    </submittedName>
</protein>
<dbReference type="EMBL" id="CM001167">
    <property type="protein sequence ID" value="EGJ70694.1"/>
    <property type="molecule type" value="Genomic_DNA"/>
</dbReference>
<evidence type="ECO:0000313" key="3">
    <source>
        <dbReference type="Proteomes" id="UP000018439"/>
    </source>
</evidence>
<dbReference type="SMART" id="SM00382">
    <property type="entry name" value="AAA"/>
    <property type="match status" value="1"/>
</dbReference>
<dbReference type="eggNOG" id="COG0572">
    <property type="taxonomic scope" value="Bacteria"/>
</dbReference>
<keyword evidence="2" id="KW-0808">Transferase</keyword>
<dbReference type="eggNOG" id="COG0441">
    <property type="taxonomic scope" value="Bacteria"/>
</dbReference>
<organism evidence="2 3">
    <name type="scientific">Bacteroides coprosuis DSM 18011</name>
    <dbReference type="NCBI Taxonomy" id="679937"/>
    <lineage>
        <taxon>Bacteria</taxon>
        <taxon>Pseudomonadati</taxon>
        <taxon>Bacteroidota</taxon>
        <taxon>Bacteroidia</taxon>
        <taxon>Bacteroidales</taxon>
        <taxon>Bacteroidaceae</taxon>
        <taxon>Bacteroides</taxon>
    </lineage>
</organism>
<dbReference type="Pfam" id="PF00485">
    <property type="entry name" value="PRK"/>
    <property type="match status" value="1"/>
</dbReference>
<dbReference type="GO" id="GO:0005524">
    <property type="term" value="F:ATP binding"/>
    <property type="evidence" value="ECO:0007669"/>
    <property type="project" value="InterPro"/>
</dbReference>
<dbReference type="Gene3D" id="3.30.980.10">
    <property type="entry name" value="Threonyl-trna Synthetase, Chain A, domain 2"/>
    <property type="match status" value="1"/>
</dbReference>
<accession>F3ZRG9</accession>
<gene>
    <name evidence="2" type="ORF">Bcop_0476</name>
</gene>
<name>F3ZRG9_9BACE</name>
<evidence type="ECO:0000313" key="2">
    <source>
        <dbReference type="EMBL" id="EGJ70694.1"/>
    </source>
</evidence>
<dbReference type="FunFam" id="3.40.50.300:FF:001230">
    <property type="entry name" value="Phosphoribulokinase/uridine kinase family protein"/>
    <property type="match status" value="1"/>
</dbReference>
<dbReference type="OrthoDB" id="9764644at2"/>
<dbReference type="CDD" id="cd02028">
    <property type="entry name" value="UMPK_like"/>
    <property type="match status" value="1"/>
</dbReference>
<evidence type="ECO:0000259" key="1">
    <source>
        <dbReference type="SMART" id="SM00382"/>
    </source>
</evidence>
<dbReference type="Proteomes" id="UP000018439">
    <property type="component" value="Chromosome"/>
</dbReference>
<dbReference type="SUPFAM" id="SSF55186">
    <property type="entry name" value="ThrRS/AlaRS common domain"/>
    <property type="match status" value="1"/>
</dbReference>